<feature type="signal peptide" evidence="3">
    <location>
        <begin position="1"/>
        <end position="23"/>
    </location>
</feature>
<evidence type="ECO:0000256" key="3">
    <source>
        <dbReference type="SAM" id="SignalP"/>
    </source>
</evidence>
<evidence type="ECO:0000256" key="2">
    <source>
        <dbReference type="SAM" id="Phobius"/>
    </source>
</evidence>
<dbReference type="RefSeq" id="WP_097554568.1">
    <property type="nucleotide sequence ID" value="NZ_PCMW01000069.1"/>
</dbReference>
<feature type="chain" id="PRO_5013601610" description="Membrane-anchored protein" evidence="3">
    <location>
        <begin position="24"/>
        <end position="359"/>
    </location>
</feature>
<reference evidence="4 5" key="1">
    <citation type="submission" date="2017-09" db="EMBL/GenBank/DDBJ databases">
        <title>Whole genomes of Flavobacteriaceae.</title>
        <authorList>
            <person name="Stine C."/>
            <person name="Li C."/>
            <person name="Tadesse D."/>
        </authorList>
    </citation>
    <scope>NUCLEOTIDE SEQUENCE [LARGE SCALE GENOMIC DNA]</scope>
    <source>
        <strain evidence="4 5">ATCC 35036</strain>
    </source>
</reference>
<dbReference type="Pfam" id="PF09935">
    <property type="entry name" value="DUF2167"/>
    <property type="match status" value="1"/>
</dbReference>
<dbReference type="Proteomes" id="UP000220828">
    <property type="component" value="Unassembled WGS sequence"/>
</dbReference>
<comment type="caution">
    <text evidence="4">The sequence shown here is derived from an EMBL/GenBank/DDBJ whole genome shotgun (WGS) entry which is preliminary data.</text>
</comment>
<feature type="transmembrane region" description="Helical" evidence="2">
    <location>
        <begin position="260"/>
        <end position="282"/>
    </location>
</feature>
<dbReference type="InterPro" id="IPR018682">
    <property type="entry name" value="DUF2167_membr"/>
</dbReference>
<dbReference type="AlphaFoldDB" id="A0A2H3KGV6"/>
<accession>A0A2H3KGV6</accession>
<dbReference type="OrthoDB" id="196355at2"/>
<evidence type="ECO:0000256" key="1">
    <source>
        <dbReference type="SAM" id="MobiDB-lite"/>
    </source>
</evidence>
<protein>
    <recommendedName>
        <fullName evidence="6">Membrane-anchored protein</fullName>
    </recommendedName>
</protein>
<name>A0A2H3KGV6_9FLAO</name>
<organism evidence="4 5">
    <name type="scientific">Flavobacterium branchiophilum</name>
    <dbReference type="NCBI Taxonomy" id="55197"/>
    <lineage>
        <taxon>Bacteria</taxon>
        <taxon>Pseudomonadati</taxon>
        <taxon>Bacteroidota</taxon>
        <taxon>Flavobacteriia</taxon>
        <taxon>Flavobacteriales</taxon>
        <taxon>Flavobacteriaceae</taxon>
        <taxon>Flavobacterium</taxon>
    </lineage>
</organism>
<evidence type="ECO:0000313" key="5">
    <source>
        <dbReference type="Proteomes" id="UP000220828"/>
    </source>
</evidence>
<keyword evidence="3" id="KW-0732">Signal</keyword>
<keyword evidence="2" id="KW-0472">Membrane</keyword>
<feature type="compositionally biased region" description="Basic and acidic residues" evidence="1">
    <location>
        <begin position="297"/>
        <end position="310"/>
    </location>
</feature>
<dbReference type="EMBL" id="PCMW01000069">
    <property type="protein sequence ID" value="PDS23082.1"/>
    <property type="molecule type" value="Genomic_DNA"/>
</dbReference>
<proteinExistence type="predicted"/>
<keyword evidence="2" id="KW-0812">Transmembrane</keyword>
<feature type="region of interest" description="Disordered" evidence="1">
    <location>
        <begin position="297"/>
        <end position="359"/>
    </location>
</feature>
<evidence type="ECO:0000313" key="4">
    <source>
        <dbReference type="EMBL" id="PDS23082.1"/>
    </source>
</evidence>
<evidence type="ECO:0008006" key="6">
    <source>
        <dbReference type="Google" id="ProtNLM"/>
    </source>
</evidence>
<sequence>MKKLITKTTLFITLCLIGFSTYAQDFTVTQIDSIEKSFHYEHGTIKLANGIGSINVPNGFKYLNPIQSEKVLVDLWGNPKSDNLTMGLILPEKQSIMGDNGYVFNIQYDEIGYVKDDDADEIDYDELLTQMKKDTDEENEARKKEGYGAINLVGWAAKPFYDKERKILHWAKEIKFDTDSINSTLNYNVRILGRKGVLVLNAIAKTSELPLVQKDINQVLDIVKFNDGYKYEEFDSSIDEVAAWTIGGLVAGKVLTKVGILALIAKFGKLIALAVLGFFGAFKKKVLGFFSKNNTEEETIHTEETNENKEVNPNNMNDLSQQDVYQIPVENPSVTPDDTPFEASENPSSATPDDSLKQP</sequence>
<gene>
    <name evidence="4" type="ORF">B0A77_11740</name>
</gene>
<keyword evidence="2" id="KW-1133">Transmembrane helix</keyword>